<evidence type="ECO:0000313" key="1">
    <source>
        <dbReference type="EMBL" id="SEU12799.1"/>
    </source>
</evidence>
<reference evidence="2" key="1">
    <citation type="submission" date="2016-10" db="EMBL/GenBank/DDBJ databases">
        <authorList>
            <person name="Varghese N."/>
            <person name="Submissions S."/>
        </authorList>
    </citation>
    <scope>NUCLEOTIDE SEQUENCE [LARGE SCALE GENOMIC DNA]</scope>
    <source>
        <strain evidence="2">DSM 16858</strain>
    </source>
</reference>
<organism evidence="1 2">
    <name type="scientific">Stigmatella erecta</name>
    <dbReference type="NCBI Taxonomy" id="83460"/>
    <lineage>
        <taxon>Bacteria</taxon>
        <taxon>Pseudomonadati</taxon>
        <taxon>Myxococcota</taxon>
        <taxon>Myxococcia</taxon>
        <taxon>Myxococcales</taxon>
        <taxon>Cystobacterineae</taxon>
        <taxon>Archangiaceae</taxon>
        <taxon>Stigmatella</taxon>
    </lineage>
</organism>
<protein>
    <submittedName>
        <fullName evidence="1">Uncharacterized protein</fullName>
    </submittedName>
</protein>
<keyword evidence="2" id="KW-1185">Reference proteome</keyword>
<proteinExistence type="predicted"/>
<gene>
    <name evidence="1" type="ORF">SAMN05443639_1083</name>
</gene>
<accession>A0A1I0JSP7</accession>
<dbReference type="AlphaFoldDB" id="A0A1I0JSP7"/>
<sequence length="57" mass="6475">MLRSPLIGKKGLAVVVLFGWETLRIVLVNQFDQFILCQLAHWDLGFPGISKYTISKL</sequence>
<name>A0A1I0JSP7_9BACT</name>
<dbReference type="Proteomes" id="UP000199181">
    <property type="component" value="Unassembled WGS sequence"/>
</dbReference>
<evidence type="ECO:0000313" key="2">
    <source>
        <dbReference type="Proteomes" id="UP000199181"/>
    </source>
</evidence>
<dbReference type="EMBL" id="FOIJ01000008">
    <property type="protein sequence ID" value="SEU12799.1"/>
    <property type="molecule type" value="Genomic_DNA"/>
</dbReference>